<comment type="caution">
    <text evidence="3">The sequence shown here is derived from an EMBL/GenBank/DDBJ whole genome shotgun (WGS) entry which is preliminary data.</text>
</comment>
<dbReference type="InterPro" id="IPR036890">
    <property type="entry name" value="HATPase_C_sf"/>
</dbReference>
<keyword evidence="1" id="KW-0418">Kinase</keyword>
<organism evidence="3 4">
    <name type="scientific">Sphaerisporangium melleum</name>
    <dbReference type="NCBI Taxonomy" id="321316"/>
    <lineage>
        <taxon>Bacteria</taxon>
        <taxon>Bacillati</taxon>
        <taxon>Actinomycetota</taxon>
        <taxon>Actinomycetes</taxon>
        <taxon>Streptosporangiales</taxon>
        <taxon>Streptosporangiaceae</taxon>
        <taxon>Sphaerisporangium</taxon>
    </lineage>
</organism>
<dbReference type="AlphaFoldDB" id="A0A917VJ21"/>
<accession>A0A917VJ21</accession>
<dbReference type="Pfam" id="PF13581">
    <property type="entry name" value="HATPase_c_2"/>
    <property type="match status" value="1"/>
</dbReference>
<dbReference type="InterPro" id="IPR003594">
    <property type="entry name" value="HATPase_dom"/>
</dbReference>
<dbReference type="RefSeq" id="WP_189164030.1">
    <property type="nucleotide sequence ID" value="NZ_BMNT01000017.1"/>
</dbReference>
<gene>
    <name evidence="3" type="ORF">GCM10007964_34560</name>
</gene>
<dbReference type="EMBL" id="BMNT01000017">
    <property type="protein sequence ID" value="GGK88951.1"/>
    <property type="molecule type" value="Genomic_DNA"/>
</dbReference>
<proteinExistence type="predicted"/>
<reference evidence="3" key="1">
    <citation type="journal article" date="2014" name="Int. J. Syst. Evol. Microbiol.">
        <title>Complete genome sequence of Corynebacterium casei LMG S-19264T (=DSM 44701T), isolated from a smear-ripened cheese.</title>
        <authorList>
            <consortium name="US DOE Joint Genome Institute (JGI-PGF)"/>
            <person name="Walter F."/>
            <person name="Albersmeier A."/>
            <person name="Kalinowski J."/>
            <person name="Ruckert C."/>
        </authorList>
    </citation>
    <scope>NUCLEOTIDE SEQUENCE</scope>
    <source>
        <strain evidence="3">JCM 13064</strain>
    </source>
</reference>
<dbReference type="SUPFAM" id="SSF55874">
    <property type="entry name" value="ATPase domain of HSP90 chaperone/DNA topoisomerase II/histidine kinase"/>
    <property type="match status" value="1"/>
</dbReference>
<keyword evidence="1" id="KW-0723">Serine/threonine-protein kinase</keyword>
<sequence length="141" mass="15278">MVGTADGQRTAYWDIPRDPNILAHVRQLIRQTLKGWDLAESDDLTDDIVLASSEVLTNAVLYGLPPIRFSLWITGETLCAEITDHGADRPEPGTDDGEAEHGRGLGIVAALSDEWGVQPAQNGPAKTVWFRKKCSPRGSAA</sequence>
<dbReference type="PANTHER" id="PTHR35526">
    <property type="entry name" value="ANTI-SIGMA-F FACTOR RSBW-RELATED"/>
    <property type="match status" value="1"/>
</dbReference>
<evidence type="ECO:0000256" key="1">
    <source>
        <dbReference type="ARBA" id="ARBA00022527"/>
    </source>
</evidence>
<evidence type="ECO:0000259" key="2">
    <source>
        <dbReference type="Pfam" id="PF13581"/>
    </source>
</evidence>
<name>A0A917VJ21_9ACTN</name>
<dbReference type="Proteomes" id="UP000645217">
    <property type="component" value="Unassembled WGS sequence"/>
</dbReference>
<protein>
    <recommendedName>
        <fullName evidence="2">Histidine kinase/HSP90-like ATPase domain-containing protein</fullName>
    </recommendedName>
</protein>
<dbReference type="PANTHER" id="PTHR35526:SF3">
    <property type="entry name" value="ANTI-SIGMA-F FACTOR RSBW"/>
    <property type="match status" value="1"/>
</dbReference>
<dbReference type="GO" id="GO:0004674">
    <property type="term" value="F:protein serine/threonine kinase activity"/>
    <property type="evidence" value="ECO:0007669"/>
    <property type="project" value="UniProtKB-KW"/>
</dbReference>
<feature type="domain" description="Histidine kinase/HSP90-like ATPase" evidence="2">
    <location>
        <begin position="18"/>
        <end position="131"/>
    </location>
</feature>
<evidence type="ECO:0000313" key="3">
    <source>
        <dbReference type="EMBL" id="GGK88951.1"/>
    </source>
</evidence>
<keyword evidence="4" id="KW-1185">Reference proteome</keyword>
<evidence type="ECO:0000313" key="4">
    <source>
        <dbReference type="Proteomes" id="UP000645217"/>
    </source>
</evidence>
<dbReference type="CDD" id="cd16936">
    <property type="entry name" value="HATPase_RsbW-like"/>
    <property type="match status" value="1"/>
</dbReference>
<keyword evidence="1" id="KW-0808">Transferase</keyword>
<reference evidence="3" key="2">
    <citation type="submission" date="2020-09" db="EMBL/GenBank/DDBJ databases">
        <authorList>
            <person name="Sun Q."/>
            <person name="Ohkuma M."/>
        </authorList>
    </citation>
    <scope>NUCLEOTIDE SEQUENCE</scope>
    <source>
        <strain evidence="3">JCM 13064</strain>
    </source>
</reference>
<dbReference type="InterPro" id="IPR050267">
    <property type="entry name" value="Anti-sigma-factor_SerPK"/>
</dbReference>
<dbReference type="Gene3D" id="3.30.565.10">
    <property type="entry name" value="Histidine kinase-like ATPase, C-terminal domain"/>
    <property type="match status" value="1"/>
</dbReference>